<evidence type="ECO:0000256" key="9">
    <source>
        <dbReference type="ARBA" id="ARBA00022527"/>
    </source>
</evidence>
<keyword evidence="25" id="KW-0732">Signal</keyword>
<dbReference type="Gene3D" id="1.25.40.10">
    <property type="entry name" value="Tetratricopeptide repeat domain"/>
    <property type="match status" value="1"/>
</dbReference>
<dbReference type="GO" id="GO:0019137">
    <property type="term" value="F:thioglucosidase activity"/>
    <property type="evidence" value="ECO:0007669"/>
    <property type="project" value="UniProtKB-EC"/>
</dbReference>
<evidence type="ECO:0000313" key="27">
    <source>
        <dbReference type="EMBL" id="CAG7878048.1"/>
    </source>
</evidence>
<dbReference type="InterPro" id="IPR017853">
    <property type="entry name" value="GH"/>
</dbReference>
<dbReference type="PANTHER" id="PTHR10353:SF287">
    <property type="entry name" value="THIOGLUCOSIDASE"/>
    <property type="match status" value="1"/>
</dbReference>
<dbReference type="Proteomes" id="UP000694005">
    <property type="component" value="Chromosome A05"/>
</dbReference>
<comment type="similarity">
    <text evidence="5">Belongs to the glycosyl hydrolase 1 family.</text>
</comment>
<evidence type="ECO:0000256" key="24">
    <source>
        <dbReference type="SAM" id="MobiDB-lite"/>
    </source>
</evidence>
<evidence type="ECO:0000256" key="4">
    <source>
        <dbReference type="ARBA" id="ARBA00008684"/>
    </source>
</evidence>
<keyword evidence="9" id="KW-0723">Serine/threonine-protein kinase</keyword>
<evidence type="ECO:0000256" key="6">
    <source>
        <dbReference type="ARBA" id="ARBA00012250"/>
    </source>
</evidence>
<evidence type="ECO:0000256" key="13">
    <source>
        <dbReference type="ARBA" id="ARBA00022741"/>
    </source>
</evidence>
<keyword evidence="8" id="KW-1003">Cell membrane</keyword>
<dbReference type="InterPro" id="IPR058209">
    <property type="entry name" value="TPR_BSK1_C"/>
</dbReference>
<dbReference type="SUPFAM" id="SSF51445">
    <property type="entry name" value="(Trans)glycosidases"/>
    <property type="match status" value="2"/>
</dbReference>
<evidence type="ECO:0000256" key="5">
    <source>
        <dbReference type="ARBA" id="ARBA00010838"/>
    </source>
</evidence>
<dbReference type="EMBL" id="LS974621">
    <property type="protein sequence ID" value="CAG7878048.1"/>
    <property type="molecule type" value="Genomic_DNA"/>
</dbReference>
<dbReference type="FunFam" id="1.25.40.10:FF:000352">
    <property type="entry name" value="Kinase with tetratricopeptide repeat domain-containing protein"/>
    <property type="match status" value="1"/>
</dbReference>
<evidence type="ECO:0000256" key="15">
    <source>
        <dbReference type="ARBA" id="ARBA00022801"/>
    </source>
</evidence>
<evidence type="ECO:0000256" key="21">
    <source>
        <dbReference type="ARBA" id="ARBA00034026"/>
    </source>
</evidence>
<keyword evidence="12" id="KW-0519">Myristate</keyword>
<dbReference type="PANTHER" id="PTHR10353">
    <property type="entry name" value="GLYCOSYL HYDROLASE"/>
    <property type="match status" value="1"/>
</dbReference>
<dbReference type="InterPro" id="IPR001245">
    <property type="entry name" value="Ser-Thr/Tyr_kinase_cat_dom"/>
</dbReference>
<dbReference type="PRINTS" id="PR00131">
    <property type="entry name" value="GLHYDRLASE1"/>
</dbReference>
<keyword evidence="15" id="KW-0378">Hydrolase</keyword>
<evidence type="ECO:0000256" key="2">
    <source>
        <dbReference type="ARBA" id="ARBA00004116"/>
    </source>
</evidence>
<dbReference type="Pfam" id="PF07714">
    <property type="entry name" value="PK_Tyr_Ser-Thr"/>
    <property type="match status" value="1"/>
</dbReference>
<dbReference type="GO" id="GO:0005975">
    <property type="term" value="P:carbohydrate metabolic process"/>
    <property type="evidence" value="ECO:0007669"/>
    <property type="project" value="InterPro"/>
</dbReference>
<keyword evidence="16" id="KW-0067">ATP-binding</keyword>
<dbReference type="PROSITE" id="PS50011">
    <property type="entry name" value="PROTEIN_KINASE_DOM"/>
    <property type="match status" value="1"/>
</dbReference>
<keyword evidence="18" id="KW-0449">Lipoprotein</keyword>
<dbReference type="SUPFAM" id="SSF48452">
    <property type="entry name" value="TPR-like"/>
    <property type="match status" value="1"/>
</dbReference>
<dbReference type="FunFam" id="3.30.200.20:FF:000154">
    <property type="entry name" value="probable serine/threonine-protein kinase At4g35230"/>
    <property type="match status" value="1"/>
</dbReference>
<protein>
    <recommendedName>
        <fullName evidence="19">Sinigrinase</fullName>
        <ecNumber evidence="7">2.7.11.1</ecNumber>
        <ecNumber evidence="6">3.2.1.147</ecNumber>
    </recommendedName>
    <alternativeName>
        <fullName evidence="20">Thioglucosidase</fullName>
    </alternativeName>
</protein>
<dbReference type="Pfam" id="PF00232">
    <property type="entry name" value="Glyco_hydro_1"/>
    <property type="match status" value="2"/>
</dbReference>
<dbReference type="GO" id="GO:0004674">
    <property type="term" value="F:protein serine/threonine kinase activity"/>
    <property type="evidence" value="ECO:0007669"/>
    <property type="project" value="UniProtKB-KW"/>
</dbReference>
<evidence type="ECO:0000256" key="16">
    <source>
        <dbReference type="ARBA" id="ARBA00022840"/>
    </source>
</evidence>
<feature type="chain" id="PRO_5034126654" description="Sinigrinase" evidence="25">
    <location>
        <begin position="25"/>
        <end position="1478"/>
    </location>
</feature>
<gene>
    <name evidence="27" type="ORF">BRAPAZ1V2_A05P45690.2</name>
</gene>
<comment type="catalytic activity">
    <reaction evidence="22">
        <text>L-threonyl-[protein] + ATP = O-phospho-L-threonyl-[protein] + ADP + H(+)</text>
        <dbReference type="Rhea" id="RHEA:46608"/>
        <dbReference type="Rhea" id="RHEA-COMP:11060"/>
        <dbReference type="Rhea" id="RHEA-COMP:11605"/>
        <dbReference type="ChEBI" id="CHEBI:15378"/>
        <dbReference type="ChEBI" id="CHEBI:30013"/>
        <dbReference type="ChEBI" id="CHEBI:30616"/>
        <dbReference type="ChEBI" id="CHEBI:61977"/>
        <dbReference type="ChEBI" id="CHEBI:456216"/>
        <dbReference type="EC" id="2.7.11.1"/>
    </reaction>
</comment>
<comment type="similarity">
    <text evidence="4">Belongs to the protein kinase superfamily. Ser/Thr protein kinase family.</text>
</comment>
<evidence type="ECO:0000256" key="25">
    <source>
        <dbReference type="SAM" id="SignalP"/>
    </source>
</evidence>
<keyword evidence="13" id="KW-0547">Nucleotide-binding</keyword>
<comment type="function">
    <text evidence="1">Degradation of glucosinolates (glucose residue linked by a thioglucoside bound to an amino acid derivative) to glucose, sulfate and any of the products: thiocyanates, isothiocyanates, nitriles, epithionitriles or oxazolidine-2-thiones.</text>
</comment>
<dbReference type="Gene3D" id="1.10.510.10">
    <property type="entry name" value="Transferase(Phosphotransferase) domain 1"/>
    <property type="match status" value="1"/>
</dbReference>
<dbReference type="InterPro" id="IPR011009">
    <property type="entry name" value="Kinase-like_dom_sf"/>
</dbReference>
<evidence type="ECO:0000256" key="20">
    <source>
        <dbReference type="ARBA" id="ARBA00032797"/>
    </source>
</evidence>
<evidence type="ECO:0000256" key="3">
    <source>
        <dbReference type="ARBA" id="ARBA00004193"/>
    </source>
</evidence>
<keyword evidence="14" id="KW-0418">Kinase</keyword>
<evidence type="ECO:0000256" key="22">
    <source>
        <dbReference type="ARBA" id="ARBA00047899"/>
    </source>
</evidence>
<sequence length="1478" mass="167110">MTLHKVPLIGLLLLLAIVVSPATADGPVCPPSTKLSRASFPEGFLFGTATAAYQVEGAVNETCRGPALWDIYCKRYPEKCKNDNGDVAVDFFHRYKEDIQLMKNLNTDAFRLSIAWTRIFPHGRKEKGVSQAGVKFYHDVIDELLRNGIVPFVTVFHWDTPQDLEDEYGGFLSERIVKDFREYADFVFQEYGDKVKHWITFNEPWVFAHAGYDVGKKAPGRCSDYVDPTCKGGRSGYEVYLVSHNLLNAHAEAFEAFTQCEKCKGGKVGIAHSPAWFEPHDFQDSQDGASIGRALDFMLGWHLDTTMYGDYPQIMKDIVGHRLPQFTAAQKAKLKNSAHFVGLNYYTSTFANHVENPDHSKPRWKQDSLISWEPKNSDKFTIGSTPSTGKLPVFARGFRSLLKYIKDKYANPEIMIMENGYGEDLGETDSVAVGIADHNRKYYLQRHLLSMNEAIWYFFGIFLQGAVNETCRGPALWDIYCKRYPEKCKNDNGDVAVDFFHRYKEDIQLMKNLNTDAFRLSIAWTRIFPHGRKEKGVSQAGVKFYHDVIDELLRNGIVPFVTVFHWDTPQDLEDEYGGFLSERIVKDFREYADFVFQEYGDKVKHWITFNEPWVFAHAGYDVGKKAPGRCSDYVDPTCKGGRSGYEVYLVSHNLLNAHAEAFEAFTQCEKCKGGKVGIAHSPAWFEPHDFQDSQDGASIGRALDFMLGWHLDTTMYGDYPQIMKDIVGHRLPQFTAAQKAKLKNSAHFVGLNYYTSTFANHVENPDHSKPRWKQDSLISWEPKNADKFTIGSTPSTGKLPVYARGFRSLLKYIKDKYANPEIMIMENAGSLPRALQSFGVSPLPAMRCICFKPWRRSPSPSVKSTVVDELDNSNKDREGSSCPRFREFTLEELNVATDGFSADNIVSEHNEKVPNIVYEGTLDDGKKIAVKRFQKLSWPDASEFVEEAQEVGKCRSEDMVSLIGCCSEGQERLLVADYMPNGTLAKHLFHWEKRPMKWKMRLKVALHTAKALEYCNDMGLDLYHDLNTYRILFDKVGNPRLSCFGLMKCIREGKSYSTNLVFAPPEYLRLGTLVPESSIFSFGTLLLDLMSGKHIPPNHALDLFRGKNYLVLMDSALDGQFSDEDRAELIHLASRCFRREPDERPSIKFLMSALSRLEKRAELWPKLKEENIHDPSYTKPATNQPLRLTPLGEACSRVDLSGIHELLEKLGYGEDDVSVTNEFSFQMWTGDLQENNDYKKHGDAAFRAKDFETGIEFYTEFMSGAPVVSPTVLIRRCLCYLMSDMFSEALSDAMQAQVVSPECSTALYLQAACLLKLGMEAKAKEALQQGSALEADIGYALSLFRYKQCRLWSSAQGAKAQGEVVTDGKKSKAGKKRTKAPWAKLLSQYYQNAQCSPPPPPVGNIEDPVTTTSEPNDAQSQKAYTIEDYLKITEEQIKASSPGKSQTEDQIQTQEPAVQSQPEVTSRETMAASPPRQD</sequence>
<name>A0A8D9DRL1_BRACM</name>
<dbReference type="Gene3D" id="3.20.20.80">
    <property type="entry name" value="Glycosidases"/>
    <property type="match status" value="2"/>
</dbReference>
<dbReference type="InterPro" id="IPR033132">
    <property type="entry name" value="GH_1_N_CS"/>
</dbReference>
<dbReference type="GO" id="GO:0005524">
    <property type="term" value="F:ATP binding"/>
    <property type="evidence" value="ECO:0007669"/>
    <property type="project" value="UniProtKB-KW"/>
</dbReference>
<dbReference type="PROSITE" id="PS00653">
    <property type="entry name" value="GLYCOSYL_HYDROL_F1_2"/>
    <property type="match status" value="1"/>
</dbReference>
<feature type="region of interest" description="Disordered" evidence="24">
    <location>
        <begin position="1393"/>
        <end position="1422"/>
    </location>
</feature>
<proteinExistence type="inferred from homology"/>
<feature type="signal peptide" evidence="25">
    <location>
        <begin position="1"/>
        <end position="24"/>
    </location>
</feature>
<dbReference type="SUPFAM" id="SSF56112">
    <property type="entry name" value="Protein kinase-like (PK-like)"/>
    <property type="match status" value="1"/>
</dbReference>
<comment type="catalytic activity">
    <reaction evidence="21">
        <text>a thioglucoside + H2O = a sugar + a thiol.</text>
        <dbReference type="EC" id="3.2.1.147"/>
    </reaction>
</comment>
<evidence type="ECO:0000256" key="10">
    <source>
        <dbReference type="ARBA" id="ARBA00022554"/>
    </source>
</evidence>
<evidence type="ECO:0000256" key="11">
    <source>
        <dbReference type="ARBA" id="ARBA00022679"/>
    </source>
</evidence>
<evidence type="ECO:0000256" key="18">
    <source>
        <dbReference type="ARBA" id="ARBA00023288"/>
    </source>
</evidence>
<evidence type="ECO:0000256" key="1">
    <source>
        <dbReference type="ARBA" id="ARBA00003014"/>
    </source>
</evidence>
<evidence type="ECO:0000313" key="28">
    <source>
        <dbReference type="Proteomes" id="UP000694005"/>
    </source>
</evidence>
<comment type="subcellular location">
    <subcellularLocation>
        <location evidence="3">Cell membrane</location>
        <topology evidence="3">Lipid-anchor</topology>
    </subcellularLocation>
    <subcellularLocation>
        <location evidence="2">Vacuole</location>
    </subcellularLocation>
</comment>
<dbReference type="InterPro" id="IPR011990">
    <property type="entry name" value="TPR-like_helical_dom_sf"/>
</dbReference>
<evidence type="ECO:0000259" key="26">
    <source>
        <dbReference type="PROSITE" id="PS50011"/>
    </source>
</evidence>
<comment type="catalytic activity">
    <reaction evidence="23">
        <text>L-seryl-[protein] + ATP = O-phospho-L-seryl-[protein] + ADP + H(+)</text>
        <dbReference type="Rhea" id="RHEA:17989"/>
        <dbReference type="Rhea" id="RHEA-COMP:9863"/>
        <dbReference type="Rhea" id="RHEA-COMP:11604"/>
        <dbReference type="ChEBI" id="CHEBI:15378"/>
        <dbReference type="ChEBI" id="CHEBI:29999"/>
        <dbReference type="ChEBI" id="CHEBI:30616"/>
        <dbReference type="ChEBI" id="CHEBI:83421"/>
        <dbReference type="ChEBI" id="CHEBI:456216"/>
        <dbReference type="EC" id="2.7.11.1"/>
    </reaction>
</comment>
<keyword evidence="17" id="KW-0472">Membrane</keyword>
<organism evidence="27 28">
    <name type="scientific">Brassica campestris</name>
    <name type="common">Field mustard</name>
    <dbReference type="NCBI Taxonomy" id="3711"/>
    <lineage>
        <taxon>Eukaryota</taxon>
        <taxon>Viridiplantae</taxon>
        <taxon>Streptophyta</taxon>
        <taxon>Embryophyta</taxon>
        <taxon>Tracheophyta</taxon>
        <taxon>Spermatophyta</taxon>
        <taxon>Magnoliopsida</taxon>
        <taxon>eudicotyledons</taxon>
        <taxon>Gunneridae</taxon>
        <taxon>Pentapetalae</taxon>
        <taxon>rosids</taxon>
        <taxon>malvids</taxon>
        <taxon>Brassicales</taxon>
        <taxon>Brassicaceae</taxon>
        <taxon>Brassiceae</taxon>
        <taxon>Brassica</taxon>
    </lineage>
</organism>
<dbReference type="EC" id="2.7.11.1" evidence="7"/>
<evidence type="ECO:0000256" key="8">
    <source>
        <dbReference type="ARBA" id="ARBA00022475"/>
    </source>
</evidence>
<evidence type="ECO:0000256" key="17">
    <source>
        <dbReference type="ARBA" id="ARBA00023136"/>
    </source>
</evidence>
<keyword evidence="10" id="KW-0926">Vacuole</keyword>
<dbReference type="GO" id="GO:0005773">
    <property type="term" value="C:vacuole"/>
    <property type="evidence" value="ECO:0007669"/>
    <property type="project" value="UniProtKB-SubCell"/>
</dbReference>
<feature type="compositionally biased region" description="Polar residues" evidence="24">
    <location>
        <begin position="1438"/>
        <end position="1468"/>
    </location>
</feature>
<dbReference type="Gramene" id="A05p45690.2_BraZ1">
    <property type="protein sequence ID" value="A05p45690.2_BraZ1.CDS"/>
    <property type="gene ID" value="A05g45690.2_BraZ1"/>
</dbReference>
<evidence type="ECO:0000256" key="12">
    <source>
        <dbReference type="ARBA" id="ARBA00022707"/>
    </source>
</evidence>
<feature type="domain" description="Protein kinase" evidence="26">
    <location>
        <begin position="890"/>
        <end position="1157"/>
    </location>
</feature>
<dbReference type="EC" id="3.2.1.147" evidence="6"/>
<dbReference type="Pfam" id="PF25575">
    <property type="entry name" value="TPR_BSK1_C"/>
    <property type="match status" value="1"/>
</dbReference>
<dbReference type="Gene3D" id="3.30.200.20">
    <property type="entry name" value="Phosphorylase Kinase, domain 1"/>
    <property type="match status" value="1"/>
</dbReference>
<dbReference type="FunFam" id="3.20.20.80:FF:000022">
    <property type="entry name" value="Beta-glucosidase 11"/>
    <property type="match status" value="2"/>
</dbReference>
<evidence type="ECO:0000256" key="14">
    <source>
        <dbReference type="ARBA" id="ARBA00022777"/>
    </source>
</evidence>
<feature type="region of interest" description="Disordered" evidence="24">
    <location>
        <begin position="1434"/>
        <end position="1478"/>
    </location>
</feature>
<accession>A0A8D9DRL1</accession>
<evidence type="ECO:0000256" key="23">
    <source>
        <dbReference type="ARBA" id="ARBA00048679"/>
    </source>
</evidence>
<feature type="compositionally biased region" description="Polar residues" evidence="24">
    <location>
        <begin position="1409"/>
        <end position="1422"/>
    </location>
</feature>
<reference evidence="27 28" key="1">
    <citation type="submission" date="2021-07" db="EMBL/GenBank/DDBJ databases">
        <authorList>
            <consortium name="Genoscope - CEA"/>
            <person name="William W."/>
        </authorList>
    </citation>
    <scope>NUCLEOTIDE SEQUENCE [LARGE SCALE GENOMIC DNA]</scope>
</reference>
<dbReference type="GO" id="GO:0005886">
    <property type="term" value="C:plasma membrane"/>
    <property type="evidence" value="ECO:0007669"/>
    <property type="project" value="UniProtKB-SubCell"/>
</dbReference>
<dbReference type="InterPro" id="IPR000719">
    <property type="entry name" value="Prot_kinase_dom"/>
</dbReference>
<evidence type="ECO:0000256" key="19">
    <source>
        <dbReference type="ARBA" id="ARBA00032643"/>
    </source>
</evidence>
<dbReference type="InterPro" id="IPR001360">
    <property type="entry name" value="Glyco_hydro_1"/>
</dbReference>
<evidence type="ECO:0000256" key="7">
    <source>
        <dbReference type="ARBA" id="ARBA00012513"/>
    </source>
</evidence>
<keyword evidence="11" id="KW-0808">Transferase</keyword>